<organism evidence="4 5">
    <name type="scientific">Nocardioides immobilis</name>
    <dbReference type="NCBI Taxonomy" id="2049295"/>
    <lineage>
        <taxon>Bacteria</taxon>
        <taxon>Bacillati</taxon>
        <taxon>Actinomycetota</taxon>
        <taxon>Actinomycetes</taxon>
        <taxon>Propionibacteriales</taxon>
        <taxon>Nocardioidaceae</taxon>
        <taxon>Nocardioides</taxon>
    </lineage>
</organism>
<dbReference type="InterPro" id="IPR050109">
    <property type="entry name" value="HTH-type_TetR-like_transc_reg"/>
</dbReference>
<evidence type="ECO:0000256" key="2">
    <source>
        <dbReference type="PROSITE-ProRule" id="PRU00335"/>
    </source>
</evidence>
<evidence type="ECO:0000259" key="3">
    <source>
        <dbReference type="PROSITE" id="PS50977"/>
    </source>
</evidence>
<keyword evidence="1 2" id="KW-0238">DNA-binding</keyword>
<keyword evidence="5" id="KW-1185">Reference proteome</keyword>
<dbReference type="GO" id="GO:0003700">
    <property type="term" value="F:DNA-binding transcription factor activity"/>
    <property type="evidence" value="ECO:0007669"/>
    <property type="project" value="TreeGrafter"/>
</dbReference>
<dbReference type="AlphaFoldDB" id="A0A417Y7V3"/>
<comment type="caution">
    <text evidence="4">The sequence shown here is derived from an EMBL/GenBank/DDBJ whole genome shotgun (WGS) entry which is preliminary data.</text>
</comment>
<dbReference type="OrthoDB" id="3382616at2"/>
<dbReference type="PANTHER" id="PTHR30055">
    <property type="entry name" value="HTH-TYPE TRANSCRIPTIONAL REGULATOR RUTR"/>
    <property type="match status" value="1"/>
</dbReference>
<dbReference type="EMBL" id="QXGH01000009">
    <property type="protein sequence ID" value="RHW28665.1"/>
    <property type="molecule type" value="Genomic_DNA"/>
</dbReference>
<feature type="domain" description="HTH tetR-type" evidence="3">
    <location>
        <begin position="5"/>
        <end position="65"/>
    </location>
</feature>
<gene>
    <name evidence="4" type="ORF">D0Z08_02065</name>
</gene>
<dbReference type="PROSITE" id="PS50977">
    <property type="entry name" value="HTH_TETR_2"/>
    <property type="match status" value="1"/>
</dbReference>
<name>A0A417Y7V3_9ACTN</name>
<dbReference type="SUPFAM" id="SSF46689">
    <property type="entry name" value="Homeodomain-like"/>
    <property type="match status" value="1"/>
</dbReference>
<dbReference type="Pfam" id="PF00440">
    <property type="entry name" value="TetR_N"/>
    <property type="match status" value="1"/>
</dbReference>
<dbReference type="InterPro" id="IPR009057">
    <property type="entry name" value="Homeodomain-like_sf"/>
</dbReference>
<dbReference type="InterPro" id="IPR001647">
    <property type="entry name" value="HTH_TetR"/>
</dbReference>
<dbReference type="RefSeq" id="WP_118922130.1">
    <property type="nucleotide sequence ID" value="NZ_QXGH01000009.1"/>
</dbReference>
<accession>A0A417Y7V3</accession>
<proteinExistence type="predicted"/>
<dbReference type="PRINTS" id="PR00455">
    <property type="entry name" value="HTHTETR"/>
</dbReference>
<dbReference type="PANTHER" id="PTHR30055:SF226">
    <property type="entry name" value="HTH-TYPE TRANSCRIPTIONAL REGULATOR PKSA"/>
    <property type="match status" value="1"/>
</dbReference>
<evidence type="ECO:0000313" key="4">
    <source>
        <dbReference type="EMBL" id="RHW28665.1"/>
    </source>
</evidence>
<reference evidence="4 5" key="1">
    <citation type="submission" date="2018-09" db="EMBL/GenBank/DDBJ databases">
        <title>Genome sequencing of Nocardioides immobilis CCTCC AB 2017083 for comparison to Nocardioides silvaticus.</title>
        <authorList>
            <person name="Li C."/>
            <person name="Wang G."/>
        </authorList>
    </citation>
    <scope>NUCLEOTIDE SEQUENCE [LARGE SCALE GENOMIC DNA]</scope>
    <source>
        <strain evidence="4 5">CCTCC AB 2017083</strain>
    </source>
</reference>
<evidence type="ECO:0000313" key="5">
    <source>
        <dbReference type="Proteomes" id="UP000283644"/>
    </source>
</evidence>
<dbReference type="GO" id="GO:0000976">
    <property type="term" value="F:transcription cis-regulatory region binding"/>
    <property type="evidence" value="ECO:0007669"/>
    <property type="project" value="TreeGrafter"/>
</dbReference>
<dbReference type="Proteomes" id="UP000283644">
    <property type="component" value="Unassembled WGS sequence"/>
</dbReference>
<protein>
    <submittedName>
        <fullName evidence="4">TetR/AcrR family transcriptional regulator</fullName>
    </submittedName>
</protein>
<evidence type="ECO:0000256" key="1">
    <source>
        <dbReference type="ARBA" id="ARBA00023125"/>
    </source>
</evidence>
<sequence length="197" mass="21282">MNLEDPATVRILEAAYAVVAEGGVRRTTMNQIADAAGLGVATVYRRFPRKMELVRALLLHEAVKVVRVVDAALADETTIEGQAAAGFTAFAHTVADRQLLVRLLRGDSDYDGGAVPPGELVDQIMVMVRDYLAGWIRDLQAEGRYLGVDADIVAEIQARLALSLVLAPEGRIPMHDDVATRAFATRYLVPLLGGESD</sequence>
<dbReference type="Gene3D" id="1.10.357.10">
    <property type="entry name" value="Tetracycline Repressor, domain 2"/>
    <property type="match status" value="1"/>
</dbReference>
<feature type="DNA-binding region" description="H-T-H motif" evidence="2">
    <location>
        <begin position="28"/>
        <end position="47"/>
    </location>
</feature>